<comment type="caution">
    <text evidence="1">The sequence shown here is derived from an EMBL/GenBank/DDBJ whole genome shotgun (WGS) entry which is preliminary data.</text>
</comment>
<reference evidence="1 2" key="1">
    <citation type="journal article" date="2019" name="Sci. Rep.">
        <title>Orb-weaving spider Araneus ventricosus genome elucidates the spidroin gene catalogue.</title>
        <authorList>
            <person name="Kono N."/>
            <person name="Nakamura H."/>
            <person name="Ohtoshi R."/>
            <person name="Moran D.A.P."/>
            <person name="Shinohara A."/>
            <person name="Yoshida Y."/>
            <person name="Fujiwara M."/>
            <person name="Mori M."/>
            <person name="Tomita M."/>
            <person name="Arakawa K."/>
        </authorList>
    </citation>
    <scope>NUCLEOTIDE SEQUENCE [LARGE SCALE GENOMIC DNA]</scope>
</reference>
<keyword evidence="2" id="KW-1185">Reference proteome</keyword>
<evidence type="ECO:0000313" key="2">
    <source>
        <dbReference type="Proteomes" id="UP000499080"/>
    </source>
</evidence>
<dbReference type="EMBL" id="BGPR01010061">
    <property type="protein sequence ID" value="GBN44028.1"/>
    <property type="molecule type" value="Genomic_DNA"/>
</dbReference>
<organism evidence="1 2">
    <name type="scientific">Araneus ventricosus</name>
    <name type="common">Orbweaver spider</name>
    <name type="synonym">Epeira ventricosa</name>
    <dbReference type="NCBI Taxonomy" id="182803"/>
    <lineage>
        <taxon>Eukaryota</taxon>
        <taxon>Metazoa</taxon>
        <taxon>Ecdysozoa</taxon>
        <taxon>Arthropoda</taxon>
        <taxon>Chelicerata</taxon>
        <taxon>Arachnida</taxon>
        <taxon>Araneae</taxon>
        <taxon>Araneomorphae</taxon>
        <taxon>Entelegynae</taxon>
        <taxon>Araneoidea</taxon>
        <taxon>Araneidae</taxon>
        <taxon>Araneus</taxon>
    </lineage>
</organism>
<accession>A0A4Y2NWS0</accession>
<name>A0A4Y2NWS0_ARAVE</name>
<dbReference type="AlphaFoldDB" id="A0A4Y2NWS0"/>
<proteinExistence type="predicted"/>
<sequence length="96" mass="11159">MSCYAGNWQPTMTLHSQTWEELAEYITPLPYYHRGMYSETFGGHTVEKNGGISEGRLFLPLEHAFKSFKSNKLLNFPNYDATHNRYFKSVHGRRPA</sequence>
<dbReference type="Proteomes" id="UP000499080">
    <property type="component" value="Unassembled WGS sequence"/>
</dbReference>
<evidence type="ECO:0000313" key="1">
    <source>
        <dbReference type="EMBL" id="GBN44028.1"/>
    </source>
</evidence>
<gene>
    <name evidence="1" type="ORF">AVEN_28373_1</name>
</gene>
<protein>
    <submittedName>
        <fullName evidence="1">Uncharacterized protein</fullName>
    </submittedName>
</protein>